<evidence type="ECO:0000313" key="7">
    <source>
        <dbReference type="EMBL" id="SCA55037.1"/>
    </source>
</evidence>
<feature type="transmembrane region" description="Helical" evidence="6">
    <location>
        <begin position="67"/>
        <end position="85"/>
    </location>
</feature>
<feature type="transmembrane region" description="Helical" evidence="6">
    <location>
        <begin position="6"/>
        <end position="27"/>
    </location>
</feature>
<dbReference type="OrthoDB" id="5638726at2"/>
<dbReference type="Proteomes" id="UP000231658">
    <property type="component" value="Unassembled WGS sequence"/>
</dbReference>
<dbReference type="PANTHER" id="PTHR30086">
    <property type="entry name" value="ARGININE EXPORTER PROTEIN ARGO"/>
    <property type="match status" value="1"/>
</dbReference>
<feature type="transmembrane region" description="Helical" evidence="6">
    <location>
        <begin position="110"/>
        <end position="139"/>
    </location>
</feature>
<evidence type="ECO:0000256" key="1">
    <source>
        <dbReference type="ARBA" id="ARBA00004651"/>
    </source>
</evidence>
<dbReference type="PANTHER" id="PTHR30086:SF20">
    <property type="entry name" value="ARGININE EXPORTER PROTEIN ARGO-RELATED"/>
    <property type="match status" value="1"/>
</dbReference>
<comment type="subcellular location">
    <subcellularLocation>
        <location evidence="1">Cell membrane</location>
        <topology evidence="1">Multi-pass membrane protein</topology>
    </subcellularLocation>
</comment>
<dbReference type="InterPro" id="IPR001123">
    <property type="entry name" value="LeuE-type"/>
</dbReference>
<dbReference type="STRING" id="1867952.MTBPR1_10284"/>
<keyword evidence="5 6" id="KW-0472">Membrane</keyword>
<dbReference type="AlphaFoldDB" id="A0A1C3RCM9"/>
<gene>
    <name evidence="7" type="primary">argO</name>
    <name evidence="7" type="ORF">MTBPR1_10284</name>
</gene>
<dbReference type="Pfam" id="PF01810">
    <property type="entry name" value="LysE"/>
    <property type="match status" value="1"/>
</dbReference>
<evidence type="ECO:0000256" key="3">
    <source>
        <dbReference type="ARBA" id="ARBA00022692"/>
    </source>
</evidence>
<name>A0A1C3RCM9_9PROT</name>
<keyword evidence="4 6" id="KW-1133">Transmembrane helix</keyword>
<feature type="transmembrane region" description="Helical" evidence="6">
    <location>
        <begin position="39"/>
        <end position="61"/>
    </location>
</feature>
<feature type="transmembrane region" description="Helical" evidence="6">
    <location>
        <begin position="181"/>
        <end position="198"/>
    </location>
</feature>
<organism evidence="7 8">
    <name type="scientific">Candidatus Terasakiella magnetica</name>
    <dbReference type="NCBI Taxonomy" id="1867952"/>
    <lineage>
        <taxon>Bacteria</taxon>
        <taxon>Pseudomonadati</taxon>
        <taxon>Pseudomonadota</taxon>
        <taxon>Alphaproteobacteria</taxon>
        <taxon>Rhodospirillales</taxon>
        <taxon>Terasakiellaceae</taxon>
        <taxon>Terasakiella</taxon>
    </lineage>
</organism>
<dbReference type="EMBL" id="FLYE01000001">
    <property type="protein sequence ID" value="SCA55037.1"/>
    <property type="molecule type" value="Genomic_DNA"/>
</dbReference>
<keyword evidence="8" id="KW-1185">Reference proteome</keyword>
<keyword evidence="2" id="KW-1003">Cell membrane</keyword>
<evidence type="ECO:0000313" key="8">
    <source>
        <dbReference type="Proteomes" id="UP000231658"/>
    </source>
</evidence>
<evidence type="ECO:0000256" key="4">
    <source>
        <dbReference type="ARBA" id="ARBA00022989"/>
    </source>
</evidence>
<feature type="transmembrane region" description="Helical" evidence="6">
    <location>
        <begin position="145"/>
        <end position="169"/>
    </location>
</feature>
<dbReference type="RefSeq" id="WP_069185757.1">
    <property type="nucleotide sequence ID" value="NZ_FLYE01000001.1"/>
</dbReference>
<evidence type="ECO:0000256" key="5">
    <source>
        <dbReference type="ARBA" id="ARBA00023136"/>
    </source>
</evidence>
<accession>A0A1C3RCM9</accession>
<keyword evidence="3 6" id="KW-0812">Transmembrane</keyword>
<sequence>MISAVLTGFGVGGGLIIAIGAQNAFLLGQGLRRQHHIMVALICAFSDALLISIGVAGLGGLISSNPFWTELMAWGGAAFLGWYGLKSFKSLFSNHHLEKEKSHGKSRKEILLYTLAVTFLNPHVYIDTIVLVGGIAAQYEFEPRLYFALGAISASLCWFSFLAFAASWASPYLSRPITWKVIDGLTGSVMWLIAFSLIKEQL</sequence>
<reference evidence="7 8" key="1">
    <citation type="submission" date="2016-07" db="EMBL/GenBank/DDBJ databases">
        <authorList>
            <person name="Lefevre C.T."/>
        </authorList>
    </citation>
    <scope>NUCLEOTIDE SEQUENCE [LARGE SCALE GENOMIC DNA]</scope>
    <source>
        <strain evidence="7">PR1</strain>
    </source>
</reference>
<proteinExistence type="predicted"/>
<dbReference type="GO" id="GO:0005886">
    <property type="term" value="C:plasma membrane"/>
    <property type="evidence" value="ECO:0007669"/>
    <property type="project" value="UniProtKB-SubCell"/>
</dbReference>
<evidence type="ECO:0000256" key="2">
    <source>
        <dbReference type="ARBA" id="ARBA00022475"/>
    </source>
</evidence>
<dbReference type="GO" id="GO:0015171">
    <property type="term" value="F:amino acid transmembrane transporter activity"/>
    <property type="evidence" value="ECO:0007669"/>
    <property type="project" value="TreeGrafter"/>
</dbReference>
<protein>
    <submittedName>
        <fullName evidence="7">Arginine exporter protein ArgO</fullName>
    </submittedName>
</protein>
<evidence type="ECO:0000256" key="6">
    <source>
        <dbReference type="SAM" id="Phobius"/>
    </source>
</evidence>